<evidence type="ECO:0000256" key="3">
    <source>
        <dbReference type="ARBA" id="ARBA00023002"/>
    </source>
</evidence>
<feature type="domain" description="Fe-containing alcohol dehydrogenase-like C-terminal" evidence="6">
    <location>
        <begin position="206"/>
        <end position="389"/>
    </location>
</feature>
<dbReference type="PANTHER" id="PTHR11496">
    <property type="entry name" value="ALCOHOL DEHYDROGENASE"/>
    <property type="match status" value="1"/>
</dbReference>
<dbReference type="Pfam" id="PF00465">
    <property type="entry name" value="Fe-ADH"/>
    <property type="match status" value="1"/>
</dbReference>
<evidence type="ECO:0000313" key="8">
    <source>
        <dbReference type="Proteomes" id="UP000004931"/>
    </source>
</evidence>
<dbReference type="Gene3D" id="3.40.50.1970">
    <property type="match status" value="1"/>
</dbReference>
<dbReference type="FunFam" id="3.40.50.1970:FF:000003">
    <property type="entry name" value="Alcohol dehydrogenase, iron-containing"/>
    <property type="match status" value="1"/>
</dbReference>
<dbReference type="PROSITE" id="PS00060">
    <property type="entry name" value="ADH_IRON_2"/>
    <property type="match status" value="1"/>
</dbReference>
<dbReference type="GO" id="GO:0004022">
    <property type="term" value="F:alcohol dehydrogenase (NAD+) activity"/>
    <property type="evidence" value="ECO:0007669"/>
    <property type="project" value="TreeGrafter"/>
</dbReference>
<dbReference type="EMBL" id="AAVT01000001">
    <property type="protein sequence ID" value="EAW32208.1"/>
    <property type="molecule type" value="Genomic_DNA"/>
</dbReference>
<dbReference type="GO" id="GO:0046872">
    <property type="term" value="F:metal ion binding"/>
    <property type="evidence" value="ECO:0007669"/>
    <property type="project" value="InterPro"/>
</dbReference>
<sequence length="393" mass="41555">MTWMQIKHNLLFAFARVFLTIKPRRSATYQVFGGDNSSHQLGAYIGRQGFKKLLIVTDKPLVDLGIVQQVLAGLENTAVESFVFDGVLPDPTFSVCEQGLAVYHDNQCDSILAIGGGSSIDAAKLIAIGATNSGDLLSFAAKKFKEDPAPLFAIPTTSGTGSEATAGAVISNDGDHKKSIISDDRMLPKASALDPLLLTGLPAHITAATGMDALTHAIEAYISELNFGDCREKGAAAIKIIFEQLPAAYENGADKGVRDAMSNAAYMAGQAINQVNVGNVHAIAHQLGAIYGIPHGLANAMVLPHVLKLSLTAARTELTEIAQMVGCNTAEEFIAAVTTLSERVGIPATAEKLNTKDFDLIVERAVAEGFGYGSPHLMTAEECHGILNKLLPQ</sequence>
<dbReference type="InterPro" id="IPR001670">
    <property type="entry name" value="ADH_Fe/GldA"/>
</dbReference>
<accession>A0Y7V4</accession>
<dbReference type="InterPro" id="IPR056798">
    <property type="entry name" value="ADH_Fe_C"/>
</dbReference>
<organism evidence="7 8">
    <name type="scientific">marine gamma proteobacterium HTCC2143</name>
    <dbReference type="NCBI Taxonomy" id="247633"/>
    <lineage>
        <taxon>Bacteria</taxon>
        <taxon>Pseudomonadati</taxon>
        <taxon>Pseudomonadota</taxon>
        <taxon>Gammaproteobacteria</taxon>
        <taxon>Cellvibrionales</taxon>
        <taxon>Spongiibacteraceae</taxon>
        <taxon>BD1-7 clade</taxon>
    </lineage>
</organism>
<dbReference type="InterPro" id="IPR018211">
    <property type="entry name" value="ADH_Fe_CS"/>
</dbReference>
<dbReference type="CDD" id="cd08189">
    <property type="entry name" value="Fe-ADH-like"/>
    <property type="match status" value="1"/>
</dbReference>
<feature type="domain" description="Alcohol dehydrogenase iron-type/glycerol dehydrogenase GldA" evidence="5">
    <location>
        <begin position="31"/>
        <end position="195"/>
    </location>
</feature>
<comment type="similarity">
    <text evidence="2">Belongs to the iron-containing alcohol dehydrogenase family.</text>
</comment>
<dbReference type="Gene3D" id="1.20.1090.10">
    <property type="entry name" value="Dehydroquinate synthase-like - alpha domain"/>
    <property type="match status" value="1"/>
</dbReference>
<evidence type="ECO:0000256" key="4">
    <source>
        <dbReference type="ARBA" id="ARBA00023027"/>
    </source>
</evidence>
<keyword evidence="8" id="KW-1185">Reference proteome</keyword>
<proteinExistence type="inferred from homology"/>
<comment type="caution">
    <text evidence="7">The sequence shown here is derived from an EMBL/GenBank/DDBJ whole genome shotgun (WGS) entry which is preliminary data.</text>
</comment>
<dbReference type="SUPFAM" id="SSF56796">
    <property type="entry name" value="Dehydroquinate synthase-like"/>
    <property type="match status" value="1"/>
</dbReference>
<dbReference type="InterPro" id="IPR039697">
    <property type="entry name" value="Alcohol_dehydrogenase_Fe"/>
</dbReference>
<evidence type="ECO:0000256" key="2">
    <source>
        <dbReference type="ARBA" id="ARBA00007358"/>
    </source>
</evidence>
<dbReference type="eggNOG" id="COG1454">
    <property type="taxonomic scope" value="Bacteria"/>
</dbReference>
<evidence type="ECO:0000313" key="7">
    <source>
        <dbReference type="EMBL" id="EAW32208.1"/>
    </source>
</evidence>
<gene>
    <name evidence="7" type="ORF">GP2143_13171</name>
</gene>
<keyword evidence="3" id="KW-0560">Oxidoreductase</keyword>
<dbReference type="AlphaFoldDB" id="A0Y7V4"/>
<evidence type="ECO:0000259" key="5">
    <source>
        <dbReference type="Pfam" id="PF00465"/>
    </source>
</evidence>
<name>A0Y7V4_9GAMM</name>
<evidence type="ECO:0000259" key="6">
    <source>
        <dbReference type="Pfam" id="PF25137"/>
    </source>
</evidence>
<dbReference type="Proteomes" id="UP000004931">
    <property type="component" value="Unassembled WGS sequence"/>
</dbReference>
<dbReference type="PANTHER" id="PTHR11496:SF102">
    <property type="entry name" value="ALCOHOL DEHYDROGENASE 4"/>
    <property type="match status" value="1"/>
</dbReference>
<evidence type="ECO:0000256" key="1">
    <source>
        <dbReference type="ARBA" id="ARBA00001962"/>
    </source>
</evidence>
<dbReference type="Pfam" id="PF25137">
    <property type="entry name" value="ADH_Fe_C"/>
    <property type="match status" value="1"/>
</dbReference>
<dbReference type="STRING" id="247633.GP2143_13171"/>
<reference evidence="7 8" key="1">
    <citation type="journal article" date="2010" name="J. Bacteriol.">
        <title>Genome sequence of the oligotrophic marine Gammaproteobacterium HTCC2143, isolated from the Oregon Coast.</title>
        <authorList>
            <person name="Oh H.M."/>
            <person name="Kang I."/>
            <person name="Ferriera S."/>
            <person name="Giovannoni S.J."/>
            <person name="Cho J.C."/>
        </authorList>
    </citation>
    <scope>NUCLEOTIDE SEQUENCE [LARGE SCALE GENOMIC DNA]</scope>
    <source>
        <strain evidence="7 8">HTCC2143</strain>
    </source>
</reference>
<comment type="cofactor">
    <cofactor evidence="1">
        <name>Fe cation</name>
        <dbReference type="ChEBI" id="CHEBI:24875"/>
    </cofactor>
</comment>
<protein>
    <submittedName>
        <fullName evidence="7">Possible iron-containing alcohol dehydrogenase</fullName>
    </submittedName>
</protein>
<keyword evidence="4" id="KW-0520">NAD</keyword>